<dbReference type="InterPro" id="IPR002820">
    <property type="entry name" value="Mopterin_CF_biosynth-C_dom"/>
</dbReference>
<keyword evidence="9" id="KW-1185">Reference proteome</keyword>
<dbReference type="EMBL" id="LFBV01000001">
    <property type="protein sequence ID" value="OKH95939.1"/>
    <property type="molecule type" value="Genomic_DNA"/>
</dbReference>
<evidence type="ECO:0000313" key="9">
    <source>
        <dbReference type="Proteomes" id="UP000186455"/>
    </source>
</evidence>
<feature type="active site" evidence="6">
    <location>
        <position position="140"/>
    </location>
</feature>
<dbReference type="InterPro" id="IPR023045">
    <property type="entry name" value="MoaC"/>
</dbReference>
<organism evidence="8 9">
    <name type="scientific">Streptomyces uncialis</name>
    <dbReference type="NCBI Taxonomy" id="1048205"/>
    <lineage>
        <taxon>Bacteria</taxon>
        <taxon>Bacillati</taxon>
        <taxon>Actinomycetota</taxon>
        <taxon>Actinomycetes</taxon>
        <taxon>Kitasatosporales</taxon>
        <taxon>Streptomycetaceae</taxon>
        <taxon>Streptomyces</taxon>
    </lineage>
</organism>
<reference evidence="8 9" key="1">
    <citation type="submission" date="2015-06" db="EMBL/GenBank/DDBJ databases">
        <title>Cloning and characterization of the uncialamcin biosynthetic gene cluster.</title>
        <authorList>
            <person name="Yan X."/>
            <person name="Huang T."/>
            <person name="Ge H."/>
            <person name="Shen B."/>
        </authorList>
    </citation>
    <scope>NUCLEOTIDE SEQUENCE [LARGE SCALE GENOMIC DNA]</scope>
    <source>
        <strain evidence="8 9">DCA2648</strain>
    </source>
</reference>
<evidence type="ECO:0000256" key="6">
    <source>
        <dbReference type="HAMAP-Rule" id="MF_01224"/>
    </source>
</evidence>
<feature type="binding site" evidence="6">
    <location>
        <begin position="89"/>
        <end position="91"/>
    </location>
    <ligand>
        <name>substrate</name>
    </ligand>
</feature>
<comment type="caution">
    <text evidence="8">The sequence shown here is derived from an EMBL/GenBank/DDBJ whole genome shotgun (WGS) entry which is preliminary data.</text>
</comment>
<dbReference type="GO" id="GO:0061799">
    <property type="term" value="F:cyclic pyranopterin monophosphate synthase activity"/>
    <property type="evidence" value="ECO:0007669"/>
    <property type="project" value="UniProtKB-UniRule"/>
</dbReference>
<dbReference type="UniPathway" id="UPA00344"/>
<name>A0A1Q4VDR5_9ACTN</name>
<protein>
    <recommendedName>
        <fullName evidence="3 6">Cyclic pyranopterin monophosphate synthase</fullName>
        <ecNumber evidence="3 6">4.6.1.17</ecNumber>
    </recommendedName>
    <alternativeName>
        <fullName evidence="6">Molybdenum cofactor biosynthesis protein C</fullName>
    </alternativeName>
</protein>
<dbReference type="Pfam" id="PF01967">
    <property type="entry name" value="MoaC"/>
    <property type="match status" value="1"/>
</dbReference>
<dbReference type="Proteomes" id="UP000186455">
    <property type="component" value="Unassembled WGS sequence"/>
</dbReference>
<dbReference type="GO" id="GO:0006777">
    <property type="term" value="P:Mo-molybdopterin cofactor biosynthetic process"/>
    <property type="evidence" value="ECO:0007669"/>
    <property type="project" value="UniProtKB-UniRule"/>
</dbReference>
<comment type="function">
    <text evidence="6">Catalyzes the conversion of (8S)-3',8-cyclo-7,8-dihydroguanosine 5'-triphosphate to cyclic pyranopterin monophosphate (cPMP).</text>
</comment>
<proteinExistence type="inferred from homology"/>
<dbReference type="AlphaFoldDB" id="A0A1Q4VDR5"/>
<dbReference type="PANTHER" id="PTHR22960:SF29">
    <property type="entry name" value="CYCLIC PYRANOPTERIN MONOPHOSPHATE SYNTHASE"/>
    <property type="match status" value="1"/>
</dbReference>
<evidence type="ECO:0000259" key="7">
    <source>
        <dbReference type="Pfam" id="PF01967"/>
    </source>
</evidence>
<comment type="catalytic activity">
    <reaction evidence="1 6">
        <text>(8S)-3',8-cyclo-7,8-dihydroguanosine 5'-triphosphate = cyclic pyranopterin phosphate + diphosphate</text>
        <dbReference type="Rhea" id="RHEA:49580"/>
        <dbReference type="ChEBI" id="CHEBI:33019"/>
        <dbReference type="ChEBI" id="CHEBI:59648"/>
        <dbReference type="ChEBI" id="CHEBI:131766"/>
        <dbReference type="EC" id="4.6.1.17"/>
    </reaction>
</comment>
<dbReference type="InterPro" id="IPR047594">
    <property type="entry name" value="MoaC_bact/euk"/>
</dbReference>
<evidence type="ECO:0000256" key="5">
    <source>
        <dbReference type="ARBA" id="ARBA00023239"/>
    </source>
</evidence>
<evidence type="ECO:0000256" key="3">
    <source>
        <dbReference type="ARBA" id="ARBA00012575"/>
    </source>
</evidence>
<dbReference type="InterPro" id="IPR036522">
    <property type="entry name" value="MoaC_sf"/>
</dbReference>
<evidence type="ECO:0000256" key="2">
    <source>
        <dbReference type="ARBA" id="ARBA00005046"/>
    </source>
</evidence>
<dbReference type="InterPro" id="IPR050105">
    <property type="entry name" value="MoCo_biosynth_MoaA/MoaC"/>
</dbReference>
<keyword evidence="4 6" id="KW-0501">Molybdenum cofactor biosynthesis</keyword>
<evidence type="ECO:0000256" key="1">
    <source>
        <dbReference type="ARBA" id="ARBA00001637"/>
    </source>
</evidence>
<feature type="domain" description="Molybdopterin cofactor biosynthesis C (MoaC)" evidence="7">
    <location>
        <begin position="29"/>
        <end position="162"/>
    </location>
</feature>
<accession>A0A1Q4VDR5</accession>
<comment type="pathway">
    <text evidence="2 6">Cofactor biosynthesis; molybdopterin biosynthesis.</text>
</comment>
<gene>
    <name evidence="6" type="primary">moaC</name>
    <name evidence="8" type="ORF">AB852_04365</name>
</gene>
<dbReference type="RefSeq" id="WP_073783707.1">
    <property type="nucleotide sequence ID" value="NZ_CP109290.1"/>
</dbReference>
<dbReference type="Gene3D" id="3.30.70.640">
    <property type="entry name" value="Molybdopterin cofactor biosynthesis C (MoaC) domain"/>
    <property type="match status" value="1"/>
</dbReference>
<feature type="binding site" evidence="6">
    <location>
        <begin position="125"/>
        <end position="126"/>
    </location>
    <ligand>
        <name>substrate</name>
    </ligand>
</feature>
<comment type="subunit">
    <text evidence="6">Homohexamer; trimer of dimers.</text>
</comment>
<dbReference type="NCBIfam" id="NF006870">
    <property type="entry name" value="PRK09364.1"/>
    <property type="match status" value="1"/>
</dbReference>
<sequence length="170" mass="17406">MTANPRGDTPGTPEEGRLTHIDAAGAARMVDVSGKSVTARTARASGRVVVNPEVVALLRGDGVPKGDALATARIAGIMGAKRTPDLIPLCHPLAVSGVTVDLSVADDAVEIVATVRTTDRTGVEMEALTAVAVAALTVVDMVKAVDKAAVVTDVRVEQKTGGRSGDWSRT</sequence>
<keyword evidence="5 6" id="KW-0456">Lyase</keyword>
<dbReference type="NCBIfam" id="TIGR00581">
    <property type="entry name" value="moaC"/>
    <property type="match status" value="1"/>
</dbReference>
<dbReference type="SUPFAM" id="SSF55040">
    <property type="entry name" value="Molybdenum cofactor biosynthesis protein C, MoaC"/>
    <property type="match status" value="1"/>
</dbReference>
<evidence type="ECO:0000256" key="4">
    <source>
        <dbReference type="ARBA" id="ARBA00023150"/>
    </source>
</evidence>
<dbReference type="PANTHER" id="PTHR22960">
    <property type="entry name" value="MOLYBDOPTERIN COFACTOR SYNTHESIS PROTEIN A"/>
    <property type="match status" value="1"/>
</dbReference>
<dbReference type="EC" id="4.6.1.17" evidence="3 6"/>
<evidence type="ECO:0000313" key="8">
    <source>
        <dbReference type="EMBL" id="OKH95939.1"/>
    </source>
</evidence>
<comment type="similarity">
    <text evidence="6">Belongs to the MoaC family.</text>
</comment>
<dbReference type="STRING" id="1048205.AB852_04365"/>
<dbReference type="HAMAP" id="MF_01224_B">
    <property type="entry name" value="MoaC_B"/>
    <property type="match status" value="1"/>
</dbReference>